<accession>A0A9W8I0N9</accession>
<sequence length="250" mass="28177">MGGFIFGDQHARRRILWGTVGLGSIGAVVGLNLAILRNLQPIRRHTLTMAANWTVYGVFFFTTREALLAEQKQKNEELHLRHSQTRDSDELFSSAISGALTGSVLGFIARRTRAAAVSGALLFSAVSAAGQMTFTAFNRRRQLWIIQKMGLAKAKEEEKVEGSVENKESSSVAARLRRMLSADPIAMLPDWFPVRRISSDEYRTMLNARREELLFEIRQLQDTIASMSRREQVLLSRLREEESAHDKADK</sequence>
<evidence type="ECO:0000313" key="3">
    <source>
        <dbReference type="Proteomes" id="UP001140094"/>
    </source>
</evidence>
<name>A0A9W8I0N9_9FUNG</name>
<protein>
    <submittedName>
        <fullName evidence="2">Uncharacterized protein</fullName>
    </submittedName>
</protein>
<dbReference type="EMBL" id="JANBUO010000026">
    <property type="protein sequence ID" value="KAJ2808754.1"/>
    <property type="molecule type" value="Genomic_DNA"/>
</dbReference>
<evidence type="ECO:0000256" key="1">
    <source>
        <dbReference type="SAM" id="Phobius"/>
    </source>
</evidence>
<feature type="transmembrane region" description="Helical" evidence="1">
    <location>
        <begin position="115"/>
        <end position="137"/>
    </location>
</feature>
<gene>
    <name evidence="2" type="ORF">H4R20_000669</name>
</gene>
<feature type="transmembrane region" description="Helical" evidence="1">
    <location>
        <begin position="15"/>
        <end position="36"/>
    </location>
</feature>
<keyword evidence="1" id="KW-0472">Membrane</keyword>
<dbReference type="OrthoDB" id="5565730at2759"/>
<proteinExistence type="predicted"/>
<keyword evidence="1" id="KW-1133">Transmembrane helix</keyword>
<comment type="caution">
    <text evidence="2">The sequence shown here is derived from an EMBL/GenBank/DDBJ whole genome shotgun (WGS) entry which is preliminary data.</text>
</comment>
<dbReference type="PANTHER" id="PTHR41390">
    <property type="entry name" value="CHROMOSOME 7, WHOLE GENOME SHOTGUN SEQUENCE"/>
    <property type="match status" value="1"/>
</dbReference>
<keyword evidence="1" id="KW-0812">Transmembrane</keyword>
<dbReference type="AlphaFoldDB" id="A0A9W8I0N9"/>
<dbReference type="PANTHER" id="PTHR41390:SF1">
    <property type="entry name" value="NADH-UBIQUINONE OXIDOREDUCTASE 213 KDA SUBUNIT"/>
    <property type="match status" value="1"/>
</dbReference>
<evidence type="ECO:0000313" key="2">
    <source>
        <dbReference type="EMBL" id="KAJ2808754.1"/>
    </source>
</evidence>
<reference evidence="2" key="1">
    <citation type="submission" date="2022-07" db="EMBL/GenBank/DDBJ databases">
        <title>Phylogenomic reconstructions and comparative analyses of Kickxellomycotina fungi.</title>
        <authorList>
            <person name="Reynolds N.K."/>
            <person name="Stajich J.E."/>
            <person name="Barry K."/>
            <person name="Grigoriev I.V."/>
            <person name="Crous P."/>
            <person name="Smith M.E."/>
        </authorList>
    </citation>
    <scope>NUCLEOTIDE SEQUENCE</scope>
    <source>
        <strain evidence="2">NRRL 1565</strain>
    </source>
</reference>
<keyword evidence="3" id="KW-1185">Reference proteome</keyword>
<dbReference type="Proteomes" id="UP001140094">
    <property type="component" value="Unassembled WGS sequence"/>
</dbReference>
<organism evidence="2 3">
    <name type="scientific">Coemansia guatemalensis</name>
    <dbReference type="NCBI Taxonomy" id="2761395"/>
    <lineage>
        <taxon>Eukaryota</taxon>
        <taxon>Fungi</taxon>
        <taxon>Fungi incertae sedis</taxon>
        <taxon>Zoopagomycota</taxon>
        <taxon>Kickxellomycotina</taxon>
        <taxon>Kickxellomycetes</taxon>
        <taxon>Kickxellales</taxon>
        <taxon>Kickxellaceae</taxon>
        <taxon>Coemansia</taxon>
    </lineage>
</organism>